<evidence type="ECO:0000313" key="3">
    <source>
        <dbReference type="EMBL" id="MFD1522297.1"/>
    </source>
</evidence>
<name>A0ABW4F4U9_9PSEU</name>
<dbReference type="Proteomes" id="UP001597114">
    <property type="component" value="Unassembled WGS sequence"/>
</dbReference>
<dbReference type="RefSeq" id="WP_344723666.1">
    <property type="nucleotide sequence ID" value="NZ_BAAAUS010000023.1"/>
</dbReference>
<comment type="caution">
    <text evidence="3">The sequence shown here is derived from an EMBL/GenBank/DDBJ whole genome shotgun (WGS) entry which is preliminary data.</text>
</comment>
<organism evidence="3 4">
    <name type="scientific">Pseudonocardia yunnanensis</name>
    <dbReference type="NCBI Taxonomy" id="58107"/>
    <lineage>
        <taxon>Bacteria</taxon>
        <taxon>Bacillati</taxon>
        <taxon>Actinomycetota</taxon>
        <taxon>Actinomycetes</taxon>
        <taxon>Pseudonocardiales</taxon>
        <taxon>Pseudonocardiaceae</taxon>
        <taxon>Pseudonocardia</taxon>
    </lineage>
</organism>
<feature type="compositionally biased region" description="Basic and acidic residues" evidence="1">
    <location>
        <begin position="223"/>
        <end position="256"/>
    </location>
</feature>
<feature type="transmembrane region" description="Helical" evidence="2">
    <location>
        <begin position="12"/>
        <end position="30"/>
    </location>
</feature>
<sequence>MQLPMANGLVPAGVAVMVAVAIILLILVAWRRRRPFGAAPLRHPSLNGWPGATAHRAVRSEPSLMPSSLLDRPNRQEPAPLFVAPSFAAAEVAAATAAQAAQQATTVAGGRPDALTSSDTFTRTPGAETAARPADRPSAEASAVVGLGAVGADAPDLVTGLDGLDGIDTVGRTAWKPANGQDPAGRTGSGRRSSPADTSGSGRSVAAAVAQAFAVRAAAAKRNGVDHRSGIDDKINGTDQGNRIDQRLGSVDRDSSPSDPGPSDASPPPPPVPSAPPTPAQPSSARADMRADVRDRLLAVLLDDPARAVGAAAELEACRTQLQDVLQRLVGSGLRPEQLARLAGLPVDEVRALVTPAPPLN</sequence>
<feature type="compositionally biased region" description="Polar residues" evidence="1">
    <location>
        <begin position="190"/>
        <end position="202"/>
    </location>
</feature>
<evidence type="ECO:0000256" key="1">
    <source>
        <dbReference type="SAM" id="MobiDB-lite"/>
    </source>
</evidence>
<evidence type="ECO:0000256" key="2">
    <source>
        <dbReference type="SAM" id="Phobius"/>
    </source>
</evidence>
<dbReference type="EMBL" id="JBHUCO010000045">
    <property type="protein sequence ID" value="MFD1522297.1"/>
    <property type="molecule type" value="Genomic_DNA"/>
</dbReference>
<feature type="region of interest" description="Disordered" evidence="1">
    <location>
        <begin position="171"/>
        <end position="203"/>
    </location>
</feature>
<proteinExistence type="predicted"/>
<evidence type="ECO:0000313" key="4">
    <source>
        <dbReference type="Proteomes" id="UP001597114"/>
    </source>
</evidence>
<protein>
    <submittedName>
        <fullName evidence="3">Uncharacterized protein</fullName>
    </submittedName>
</protein>
<keyword evidence="2" id="KW-0472">Membrane</keyword>
<accession>A0ABW4F4U9</accession>
<keyword evidence="2" id="KW-0812">Transmembrane</keyword>
<gene>
    <name evidence="3" type="ORF">ACFSJD_32695</name>
</gene>
<keyword evidence="4" id="KW-1185">Reference proteome</keyword>
<reference evidence="4" key="1">
    <citation type="journal article" date="2019" name="Int. J. Syst. Evol. Microbiol.">
        <title>The Global Catalogue of Microorganisms (GCM) 10K type strain sequencing project: providing services to taxonomists for standard genome sequencing and annotation.</title>
        <authorList>
            <consortium name="The Broad Institute Genomics Platform"/>
            <consortium name="The Broad Institute Genome Sequencing Center for Infectious Disease"/>
            <person name="Wu L."/>
            <person name="Ma J."/>
        </authorList>
    </citation>
    <scope>NUCLEOTIDE SEQUENCE [LARGE SCALE GENOMIC DNA]</scope>
    <source>
        <strain evidence="4">CCM 7043</strain>
    </source>
</reference>
<feature type="region of interest" description="Disordered" evidence="1">
    <location>
        <begin position="220"/>
        <end position="289"/>
    </location>
</feature>
<feature type="compositionally biased region" description="Pro residues" evidence="1">
    <location>
        <begin position="265"/>
        <end position="280"/>
    </location>
</feature>
<keyword evidence="2" id="KW-1133">Transmembrane helix</keyword>
<feature type="region of interest" description="Disordered" evidence="1">
    <location>
        <begin position="104"/>
        <end position="138"/>
    </location>
</feature>